<keyword evidence="5 7" id="KW-0560">Oxidoreductase</keyword>
<reference evidence="7" key="1">
    <citation type="submission" date="2020-08" db="EMBL/GenBank/DDBJ databases">
        <title>Novel species isolated from subtropical streams in China.</title>
        <authorList>
            <person name="Lu H."/>
        </authorList>
    </citation>
    <scope>NUCLEOTIDE SEQUENCE</scope>
    <source>
        <strain evidence="7">CY7W</strain>
    </source>
</reference>
<keyword evidence="3" id="KW-0479">Metal-binding</keyword>
<dbReference type="GO" id="GO:0008270">
    <property type="term" value="F:zinc ion binding"/>
    <property type="evidence" value="ECO:0007669"/>
    <property type="project" value="InterPro"/>
</dbReference>
<dbReference type="AlphaFoldDB" id="A0A923HZ29"/>
<evidence type="ECO:0000313" key="7">
    <source>
        <dbReference type="EMBL" id="MBC3933962.1"/>
    </source>
</evidence>
<evidence type="ECO:0000256" key="1">
    <source>
        <dbReference type="ARBA" id="ARBA00001947"/>
    </source>
</evidence>
<dbReference type="EMBL" id="JACOGG010000001">
    <property type="protein sequence ID" value="MBC3933962.1"/>
    <property type="molecule type" value="Genomic_DNA"/>
</dbReference>
<evidence type="ECO:0000256" key="5">
    <source>
        <dbReference type="ARBA" id="ARBA00023002"/>
    </source>
</evidence>
<dbReference type="GO" id="GO:0008198">
    <property type="term" value="F:ferrous iron binding"/>
    <property type="evidence" value="ECO:0007669"/>
    <property type="project" value="InterPro"/>
</dbReference>
<dbReference type="GO" id="GO:0050297">
    <property type="term" value="F:stizolobate synthase activity"/>
    <property type="evidence" value="ECO:0007669"/>
    <property type="project" value="UniProtKB-EC"/>
</dbReference>
<dbReference type="Proteomes" id="UP000612361">
    <property type="component" value="Unassembled WGS sequence"/>
</dbReference>
<protein>
    <submittedName>
        <fullName evidence="7">4,5-DOPA dioxygenase extradiol</fullName>
        <ecNumber evidence="7">1.13.11.29</ecNumber>
    </submittedName>
</protein>
<dbReference type="PANTHER" id="PTHR30096">
    <property type="entry name" value="4,5-DOPA DIOXYGENASE EXTRADIOL-LIKE PROTEIN"/>
    <property type="match status" value="1"/>
</dbReference>
<gene>
    <name evidence="7" type="primary">ygiD</name>
    <name evidence="7" type="ORF">H8K47_01190</name>
</gene>
<keyword evidence="8" id="KW-1185">Reference proteome</keyword>
<proteinExistence type="inferred from homology"/>
<dbReference type="Gene3D" id="3.40.830.10">
    <property type="entry name" value="LigB-like"/>
    <property type="match status" value="1"/>
</dbReference>
<comment type="similarity">
    <text evidence="2">Belongs to the DODA-type extradiol aromatic ring-opening dioxygenase family.</text>
</comment>
<dbReference type="Pfam" id="PF02900">
    <property type="entry name" value="LigB"/>
    <property type="match status" value="1"/>
</dbReference>
<organism evidence="7 8">
    <name type="scientific">Undibacterium rugosum</name>
    <dbReference type="NCBI Taxonomy" id="2762291"/>
    <lineage>
        <taxon>Bacteria</taxon>
        <taxon>Pseudomonadati</taxon>
        <taxon>Pseudomonadota</taxon>
        <taxon>Betaproteobacteria</taxon>
        <taxon>Burkholderiales</taxon>
        <taxon>Oxalobacteraceae</taxon>
        <taxon>Undibacterium</taxon>
    </lineage>
</organism>
<comment type="caution">
    <text evidence="7">The sequence shown here is derived from an EMBL/GenBank/DDBJ whole genome shotgun (WGS) entry which is preliminary data.</text>
</comment>
<feature type="domain" description="Extradiol ring-cleavage dioxygenase class III enzyme subunit B" evidence="6">
    <location>
        <begin position="37"/>
        <end position="251"/>
    </location>
</feature>
<evidence type="ECO:0000256" key="2">
    <source>
        <dbReference type="ARBA" id="ARBA00007581"/>
    </source>
</evidence>
<keyword evidence="7" id="KW-0223">Dioxygenase</keyword>
<evidence type="ECO:0000259" key="6">
    <source>
        <dbReference type="Pfam" id="PF02900"/>
    </source>
</evidence>
<dbReference type="PIRSF" id="PIRSF006157">
    <property type="entry name" value="Doxgns_DODA"/>
    <property type="match status" value="1"/>
</dbReference>
<name>A0A923HZ29_9BURK</name>
<accession>A0A923HZ29</accession>
<evidence type="ECO:0000256" key="4">
    <source>
        <dbReference type="ARBA" id="ARBA00022833"/>
    </source>
</evidence>
<dbReference type="NCBIfam" id="NF007914">
    <property type="entry name" value="PRK10628.1"/>
    <property type="match status" value="1"/>
</dbReference>
<dbReference type="InterPro" id="IPR014436">
    <property type="entry name" value="Extradiol_dOase_DODA"/>
</dbReference>
<dbReference type="InterPro" id="IPR004183">
    <property type="entry name" value="Xdiol_dOase_suB"/>
</dbReference>
<comment type="cofactor">
    <cofactor evidence="1">
        <name>Zn(2+)</name>
        <dbReference type="ChEBI" id="CHEBI:29105"/>
    </cofactor>
</comment>
<dbReference type="CDD" id="cd07363">
    <property type="entry name" value="45_DOPA_Dioxygenase"/>
    <property type="match status" value="1"/>
</dbReference>
<dbReference type="RefSeq" id="WP_186879593.1">
    <property type="nucleotide sequence ID" value="NZ_JACOGG010000001.1"/>
</dbReference>
<sequence>MSVPSRMPVMFIGHGSPMNALEHNRFTASWQALGQRFPAPRAILMISAHWMTQGLAITAMPAPRTIHDFGGFPPELFAARYPAPGDPLLAQQIAEQLAPFVRPAVVTLDQEWGLDHGAWSVLLPMYPAAQIPVLQLSLDLSQPAAWHFALGKQLAALRDQGVLLMGSGNVVHNLRRLVMQDAGYDWAQQFENTVEQAIVQRDWDALIHYEQHGNPALWSIPTSEHYLPLLSILGAVADDDVLEIVNQGVTMGAISMLSLIAVTAKAD</sequence>
<dbReference type="EC" id="1.13.11.29" evidence="7"/>
<dbReference type="SUPFAM" id="SSF53213">
    <property type="entry name" value="LigB-like"/>
    <property type="match status" value="1"/>
</dbReference>
<keyword evidence="4" id="KW-0862">Zinc</keyword>
<evidence type="ECO:0000313" key="8">
    <source>
        <dbReference type="Proteomes" id="UP000612361"/>
    </source>
</evidence>
<evidence type="ECO:0000256" key="3">
    <source>
        <dbReference type="ARBA" id="ARBA00022723"/>
    </source>
</evidence>
<dbReference type="PANTHER" id="PTHR30096:SF0">
    <property type="entry name" value="4,5-DOPA DIOXYGENASE EXTRADIOL-LIKE PROTEIN"/>
    <property type="match status" value="1"/>
</dbReference>